<dbReference type="InterPro" id="IPR036661">
    <property type="entry name" value="Luciferase-like_sf"/>
</dbReference>
<dbReference type="NCBIfam" id="TIGR03621">
    <property type="entry name" value="F420_MSMEG_2516"/>
    <property type="match status" value="1"/>
</dbReference>
<evidence type="ECO:0000256" key="4">
    <source>
        <dbReference type="ARBA" id="ARBA00023033"/>
    </source>
</evidence>
<dbReference type="GO" id="GO:0046306">
    <property type="term" value="P:alkanesulfonate catabolic process"/>
    <property type="evidence" value="ECO:0007669"/>
    <property type="project" value="TreeGrafter"/>
</dbReference>
<evidence type="ECO:0000313" key="6">
    <source>
        <dbReference type="EMBL" id="CAB4323548.1"/>
    </source>
</evidence>
<keyword evidence="1" id="KW-0285">Flavoprotein</keyword>
<keyword evidence="4" id="KW-0503">Monooxygenase</keyword>
<dbReference type="AlphaFoldDB" id="A0A6J5YIV4"/>
<dbReference type="EMBL" id="CAEMXZ010000053">
    <property type="protein sequence ID" value="CAB4323548.1"/>
    <property type="molecule type" value="Genomic_DNA"/>
</dbReference>
<evidence type="ECO:0000259" key="5">
    <source>
        <dbReference type="Pfam" id="PF00296"/>
    </source>
</evidence>
<dbReference type="Gene3D" id="3.20.20.30">
    <property type="entry name" value="Luciferase-like domain"/>
    <property type="match status" value="1"/>
</dbReference>
<dbReference type="InterPro" id="IPR011251">
    <property type="entry name" value="Luciferase-like_dom"/>
</dbReference>
<dbReference type="GO" id="GO:0008726">
    <property type="term" value="F:alkanesulfonate monooxygenase activity"/>
    <property type="evidence" value="ECO:0007669"/>
    <property type="project" value="TreeGrafter"/>
</dbReference>
<dbReference type="EMBL" id="CAFBNC010000107">
    <property type="protein sequence ID" value="CAB4948524.1"/>
    <property type="molecule type" value="Genomic_DNA"/>
</dbReference>
<dbReference type="InterPro" id="IPR019923">
    <property type="entry name" value="Lucif-like_OxRdtase_MSMEG_2516"/>
</dbReference>
<evidence type="ECO:0000256" key="1">
    <source>
        <dbReference type="ARBA" id="ARBA00022630"/>
    </source>
</evidence>
<dbReference type="Pfam" id="PF00296">
    <property type="entry name" value="Bac_luciferase"/>
    <property type="match status" value="1"/>
</dbReference>
<keyword evidence="2" id="KW-0288">FMN</keyword>
<protein>
    <submittedName>
        <fullName evidence="6">Unannotated protein</fullName>
    </submittedName>
</protein>
<dbReference type="PANTHER" id="PTHR42847">
    <property type="entry name" value="ALKANESULFONATE MONOOXYGENASE"/>
    <property type="match status" value="1"/>
</dbReference>
<dbReference type="SUPFAM" id="SSF51679">
    <property type="entry name" value="Bacterial luciferase-like"/>
    <property type="match status" value="1"/>
</dbReference>
<dbReference type="PANTHER" id="PTHR42847:SF4">
    <property type="entry name" value="ALKANESULFONATE MONOOXYGENASE-RELATED"/>
    <property type="match status" value="1"/>
</dbReference>
<sequence length="324" mass="34297">MSIRLPRTKPFRFSIQASSPPGGFTGTADDGVRWRELAKQVEGLGYDSLTIADHLDEQWAVTPALVSAAEATTTLTIGTLVWCNDYRHPVVLAKEAATIDLLSGGRLELGIGAGWMTTDYEQAGITLDRPGVRIDRLGEAITIMKGLFAEGPVNFTGEHYTVTGHEGTPKPLQKPGPRFLLGGGGKRMLTLAAQQADIVGINVSLAAGVIDASAGANATAEATEEKLRWLAEAAGDRYDDLELNTRVHLAVVTDDRMGLATMVAPALGLSPEGALESPHALAGTVEQLIDTIVERRERFGLSYITVGLDAVESFAPIVAQLAGA</sequence>
<feature type="domain" description="Luciferase-like" evidence="5">
    <location>
        <begin position="21"/>
        <end position="203"/>
    </location>
</feature>
<evidence type="ECO:0000256" key="2">
    <source>
        <dbReference type="ARBA" id="ARBA00022643"/>
    </source>
</evidence>
<evidence type="ECO:0000313" key="7">
    <source>
        <dbReference type="EMBL" id="CAB4948524.1"/>
    </source>
</evidence>
<name>A0A6J5YIV4_9ZZZZ</name>
<accession>A0A6J5YIV4</accession>
<proteinExistence type="predicted"/>
<dbReference type="InterPro" id="IPR050172">
    <property type="entry name" value="SsuD_RutA_monooxygenase"/>
</dbReference>
<gene>
    <name evidence="6" type="ORF">UFOPK1392_01304</name>
    <name evidence="7" type="ORF">UFOPK3733_01730</name>
</gene>
<reference evidence="6" key="1">
    <citation type="submission" date="2020-05" db="EMBL/GenBank/DDBJ databases">
        <authorList>
            <person name="Chiriac C."/>
            <person name="Salcher M."/>
            <person name="Ghai R."/>
            <person name="Kavagutti S V."/>
        </authorList>
    </citation>
    <scope>NUCLEOTIDE SEQUENCE</scope>
</reference>
<organism evidence="6">
    <name type="scientific">freshwater metagenome</name>
    <dbReference type="NCBI Taxonomy" id="449393"/>
    <lineage>
        <taxon>unclassified sequences</taxon>
        <taxon>metagenomes</taxon>
        <taxon>ecological metagenomes</taxon>
    </lineage>
</organism>
<evidence type="ECO:0000256" key="3">
    <source>
        <dbReference type="ARBA" id="ARBA00023002"/>
    </source>
</evidence>
<keyword evidence="3" id="KW-0560">Oxidoreductase</keyword>